<name>A0A1X7VCF5_AMPQE</name>
<organism evidence="1">
    <name type="scientific">Amphimedon queenslandica</name>
    <name type="common">Sponge</name>
    <dbReference type="NCBI Taxonomy" id="400682"/>
    <lineage>
        <taxon>Eukaryota</taxon>
        <taxon>Metazoa</taxon>
        <taxon>Porifera</taxon>
        <taxon>Demospongiae</taxon>
        <taxon>Heteroscleromorpha</taxon>
        <taxon>Haplosclerida</taxon>
        <taxon>Niphatidae</taxon>
        <taxon>Amphimedon</taxon>
    </lineage>
</organism>
<accession>A0A1X7VCF5</accession>
<dbReference type="AlphaFoldDB" id="A0A1X7VCF5"/>
<dbReference type="InParanoid" id="A0A1X7VCF5"/>
<dbReference type="EnsemblMetazoa" id="Aqu2.1.37673_001">
    <property type="protein sequence ID" value="Aqu2.1.37673_001"/>
    <property type="gene ID" value="Aqu2.1.37673"/>
</dbReference>
<proteinExistence type="predicted"/>
<evidence type="ECO:0000313" key="1">
    <source>
        <dbReference type="EnsemblMetazoa" id="Aqu2.1.37673_001"/>
    </source>
</evidence>
<sequence length="52" mass="6142">FKDTIMLRILGKRGMMYRRTVFQLDCDSVRIYYENLVVSINNKEPSGNNKIT</sequence>
<protein>
    <submittedName>
        <fullName evidence="1">Uncharacterized protein</fullName>
    </submittedName>
</protein>
<reference evidence="1" key="1">
    <citation type="submission" date="2017-05" db="UniProtKB">
        <authorList>
            <consortium name="EnsemblMetazoa"/>
        </authorList>
    </citation>
    <scope>IDENTIFICATION</scope>
</reference>